<comment type="caution">
    <text evidence="2">The sequence shown here is derived from an EMBL/GenBank/DDBJ whole genome shotgun (WGS) entry which is preliminary data.</text>
</comment>
<evidence type="ECO:0000256" key="1">
    <source>
        <dbReference type="SAM" id="MobiDB-lite"/>
    </source>
</evidence>
<protein>
    <submittedName>
        <fullName evidence="2">Uncharacterized protein</fullName>
    </submittedName>
</protein>
<evidence type="ECO:0000313" key="3">
    <source>
        <dbReference type="Proteomes" id="UP001595693"/>
    </source>
</evidence>
<name>A0ABV8DA26_9BURK</name>
<feature type="compositionally biased region" description="Polar residues" evidence="1">
    <location>
        <begin position="37"/>
        <end position="59"/>
    </location>
</feature>
<reference evidence="3" key="1">
    <citation type="journal article" date="2019" name="Int. J. Syst. Evol. Microbiol.">
        <title>The Global Catalogue of Microorganisms (GCM) 10K type strain sequencing project: providing services to taxonomists for standard genome sequencing and annotation.</title>
        <authorList>
            <consortium name="The Broad Institute Genomics Platform"/>
            <consortium name="The Broad Institute Genome Sequencing Center for Infectious Disease"/>
            <person name="Wu L."/>
            <person name="Ma J."/>
        </authorList>
    </citation>
    <scope>NUCLEOTIDE SEQUENCE [LARGE SCALE GENOMIC DNA]</scope>
    <source>
        <strain evidence="3">CCUG 2113</strain>
    </source>
</reference>
<proteinExistence type="predicted"/>
<gene>
    <name evidence="2" type="ORF">ACFOW3_11010</name>
</gene>
<dbReference type="Proteomes" id="UP001595693">
    <property type="component" value="Unassembled WGS sequence"/>
</dbReference>
<sequence>MMQPLHTEHAASPARFAQGFWRTTLAALAVAGALGGCSSTAGSARSSDPASQQQPQGASGVTVFGDIDVGVTKERTR</sequence>
<dbReference type="EMBL" id="JBHSAJ010000029">
    <property type="protein sequence ID" value="MFC3935151.1"/>
    <property type="molecule type" value="Genomic_DNA"/>
</dbReference>
<keyword evidence="3" id="KW-1185">Reference proteome</keyword>
<evidence type="ECO:0000313" key="2">
    <source>
        <dbReference type="EMBL" id="MFC3935151.1"/>
    </source>
</evidence>
<organism evidence="2 3">
    <name type="scientific">Acidovorax facilis</name>
    <dbReference type="NCBI Taxonomy" id="12917"/>
    <lineage>
        <taxon>Bacteria</taxon>
        <taxon>Pseudomonadati</taxon>
        <taxon>Pseudomonadota</taxon>
        <taxon>Betaproteobacteria</taxon>
        <taxon>Burkholderiales</taxon>
        <taxon>Comamonadaceae</taxon>
        <taxon>Acidovorax</taxon>
    </lineage>
</organism>
<accession>A0ABV8DA26</accession>
<feature type="region of interest" description="Disordered" evidence="1">
    <location>
        <begin position="37"/>
        <end position="77"/>
    </location>
</feature>